<sequence>MNTMLLRHHTLRRAIICGYSNQQRTYGTSRTGGRGGSEPRQYQQQQRRRQQQQWDDDGYSYNSSRQQRRRADKAPKQLLRRPGQQHTYLVSCHPGLEQVTADELQQPGLEAAQGVEVIAPGRVAFSSDSLAGGYAAALCLRSATRVLQLIHEEDLNPDRAAGDTVYEATREGASWQQLLQPGQTLGVHCMHFYGNSNITNSQLVARRVRDAVCDAVRDARWVAAAAAAGTAAAAAAAAAATAAAAAAETAAVAASAAAAAAAATAAGTAADGGVRPAPPDGAPDLPLVFQMLDDRLQLFRDLGGGSLHRRGYRSGTAMHKAALNEAAAAGLLLLAGWQQHSQKQGAVLADPMCGSGTLLIEAALIATGTPPGLLRSRWPFEAWHDHDSQVRAEWRAVRQAAQQRAEQGWADWEARGGRLLGNDLHEGALRLAHQSAEAAGVSDLIRLSNRPCGNWQPAATPKLVVCNPPWGKRLMGEEQYSDSSRSSSSSSSSRGRDGWGRDAGSGRDSSRGSQQQWEDEGAYDNADDEELAETWQQLASFLKQQCPGAEAWVLSGSRDVTQHLGMRSSKKRSLSIGGVKTAWLKYEVRGQQQQQEWQQERVAARRQGQEGCGPGVVRAGRRLLCCGAVLERGGQASSRVKCTAVLHWLCVVAAGRLSCNVGSRVCRQGGGLDQRILLVAETAAQVLIIFTSSSSTSTSTTEVAQKQKQQQEQQQRQQPALADATPL</sequence>
<evidence type="ECO:0000256" key="2">
    <source>
        <dbReference type="ARBA" id="ARBA00022603"/>
    </source>
</evidence>
<dbReference type="GO" id="GO:0043527">
    <property type="term" value="C:tRNA methyltransferase complex"/>
    <property type="evidence" value="ECO:0007669"/>
    <property type="project" value="UniProtKB-ARBA"/>
</dbReference>
<dbReference type="PANTHER" id="PTHR47313:SF1">
    <property type="entry name" value="RIBOSOMAL RNA LARGE SUBUNIT METHYLTRANSFERASE K_L"/>
    <property type="match status" value="1"/>
</dbReference>
<evidence type="ECO:0000313" key="9">
    <source>
        <dbReference type="Proteomes" id="UP000256970"/>
    </source>
</evidence>
<dbReference type="EMBL" id="FNXT01000167">
    <property type="protein sequence ID" value="SZX61693.1"/>
    <property type="molecule type" value="Genomic_DNA"/>
</dbReference>
<keyword evidence="4" id="KW-0047">Antifreeze protein</keyword>
<keyword evidence="3" id="KW-0808">Transferase</keyword>
<dbReference type="Gene3D" id="3.30.2130.30">
    <property type="match status" value="2"/>
</dbReference>
<dbReference type="Gene3D" id="3.40.50.150">
    <property type="entry name" value="Vaccinia Virus protein VP39"/>
    <property type="match status" value="1"/>
</dbReference>
<evidence type="ECO:0000313" key="8">
    <source>
        <dbReference type="EMBL" id="SZX61693.1"/>
    </source>
</evidence>
<feature type="domain" description="Ribosomal RNA large subunit methyltransferase K/L-like methyltransferase" evidence="6">
    <location>
        <begin position="310"/>
        <end position="479"/>
    </location>
</feature>
<evidence type="ECO:0000256" key="1">
    <source>
        <dbReference type="ARBA" id="ARBA00006358"/>
    </source>
</evidence>
<name>A0A383V9S1_TETOB</name>
<dbReference type="CDD" id="cd11715">
    <property type="entry name" value="THUMP_AdoMetMT"/>
    <property type="match status" value="1"/>
</dbReference>
<keyword evidence="2" id="KW-0489">Methyltransferase</keyword>
<dbReference type="InterPro" id="IPR029063">
    <property type="entry name" value="SAM-dependent_MTases_sf"/>
</dbReference>
<dbReference type="GO" id="GO:0008168">
    <property type="term" value="F:methyltransferase activity"/>
    <property type="evidence" value="ECO:0007669"/>
    <property type="project" value="UniProtKB-KW"/>
</dbReference>
<reference evidence="8 9" key="1">
    <citation type="submission" date="2016-10" db="EMBL/GenBank/DDBJ databases">
        <authorList>
            <person name="Cai Z."/>
        </authorList>
    </citation>
    <scope>NUCLEOTIDE SEQUENCE [LARGE SCALE GENOMIC DNA]</scope>
</reference>
<feature type="region of interest" description="Disordered" evidence="5">
    <location>
        <begin position="24"/>
        <end position="84"/>
    </location>
</feature>
<evidence type="ECO:0000256" key="4">
    <source>
        <dbReference type="ARBA" id="ARBA00023076"/>
    </source>
</evidence>
<dbReference type="AlphaFoldDB" id="A0A383V9S1"/>
<feature type="region of interest" description="Disordered" evidence="5">
    <location>
        <begin position="697"/>
        <end position="727"/>
    </location>
</feature>
<protein>
    <submittedName>
        <fullName evidence="8">Uncharacterized protein</fullName>
    </submittedName>
</protein>
<evidence type="ECO:0000259" key="7">
    <source>
        <dbReference type="Pfam" id="PF22020"/>
    </source>
</evidence>
<dbReference type="GO" id="GO:0016172">
    <property type="term" value="F:antifreeze activity"/>
    <property type="evidence" value="ECO:0007669"/>
    <property type="project" value="InterPro"/>
</dbReference>
<evidence type="ECO:0000256" key="3">
    <source>
        <dbReference type="ARBA" id="ARBA00022679"/>
    </source>
</evidence>
<evidence type="ECO:0000259" key="6">
    <source>
        <dbReference type="Pfam" id="PF01170"/>
    </source>
</evidence>
<feature type="region of interest" description="Disordered" evidence="5">
    <location>
        <begin position="477"/>
        <end position="529"/>
    </location>
</feature>
<keyword evidence="9" id="KW-1185">Reference proteome</keyword>
<gene>
    <name evidence="8" type="ORF">BQ4739_LOCUS2192</name>
</gene>
<feature type="compositionally biased region" description="Low complexity" evidence="5">
    <location>
        <begin position="697"/>
        <end position="718"/>
    </location>
</feature>
<dbReference type="SUPFAM" id="SSF53335">
    <property type="entry name" value="S-adenosyl-L-methionine-dependent methyltransferases"/>
    <property type="match status" value="1"/>
</dbReference>
<dbReference type="PROSITE" id="PS01261">
    <property type="entry name" value="UPF0020"/>
    <property type="match status" value="1"/>
</dbReference>
<dbReference type="Pfam" id="PF01170">
    <property type="entry name" value="UPF0020"/>
    <property type="match status" value="1"/>
</dbReference>
<accession>A0A383V9S1</accession>
<dbReference type="InterPro" id="IPR054170">
    <property type="entry name" value="RlmL_1st"/>
</dbReference>
<feature type="domain" description="RlmL ferredoxin-like" evidence="7">
    <location>
        <begin position="88"/>
        <end position="147"/>
    </location>
</feature>
<dbReference type="PANTHER" id="PTHR47313">
    <property type="entry name" value="RIBOSOMAL RNA LARGE SUBUNIT METHYLTRANSFERASE K/L"/>
    <property type="match status" value="1"/>
</dbReference>
<feature type="compositionally biased region" description="Basic and acidic residues" evidence="5">
    <location>
        <begin position="494"/>
        <end position="510"/>
    </location>
</feature>
<feature type="compositionally biased region" description="Acidic residues" evidence="5">
    <location>
        <begin position="517"/>
        <end position="529"/>
    </location>
</feature>
<dbReference type="InterPro" id="IPR053943">
    <property type="entry name" value="RlmKL-like_Mtase_CS"/>
</dbReference>
<proteinExistence type="inferred from homology"/>
<evidence type="ECO:0000256" key="5">
    <source>
        <dbReference type="SAM" id="MobiDB-lite"/>
    </source>
</evidence>
<organism evidence="8 9">
    <name type="scientific">Tetradesmus obliquus</name>
    <name type="common">Green alga</name>
    <name type="synonym">Acutodesmus obliquus</name>
    <dbReference type="NCBI Taxonomy" id="3088"/>
    <lineage>
        <taxon>Eukaryota</taxon>
        <taxon>Viridiplantae</taxon>
        <taxon>Chlorophyta</taxon>
        <taxon>core chlorophytes</taxon>
        <taxon>Chlorophyceae</taxon>
        <taxon>CS clade</taxon>
        <taxon>Sphaeropleales</taxon>
        <taxon>Scenedesmaceae</taxon>
        <taxon>Tetradesmus</taxon>
    </lineage>
</organism>
<dbReference type="Proteomes" id="UP000256970">
    <property type="component" value="Unassembled WGS sequence"/>
</dbReference>
<dbReference type="STRING" id="3088.A0A383V9S1"/>
<dbReference type="Pfam" id="PF22020">
    <property type="entry name" value="RlmL_1st"/>
    <property type="match status" value="1"/>
</dbReference>
<feature type="compositionally biased region" description="Low complexity" evidence="5">
    <location>
        <begin position="481"/>
        <end position="493"/>
    </location>
</feature>
<dbReference type="PRINTS" id="PR00308">
    <property type="entry name" value="ANTIFREEZEI"/>
</dbReference>
<dbReference type="InterPro" id="IPR000104">
    <property type="entry name" value="Antifreeze_1"/>
</dbReference>
<dbReference type="GO" id="GO:0032259">
    <property type="term" value="P:methylation"/>
    <property type="evidence" value="ECO:0007669"/>
    <property type="project" value="UniProtKB-KW"/>
</dbReference>
<dbReference type="InterPro" id="IPR000241">
    <property type="entry name" value="RlmKL-like_Mtase"/>
</dbReference>
<comment type="similarity">
    <text evidence="1">Belongs to the type-I AFP family.</text>
</comment>